<evidence type="ECO:0000313" key="2">
    <source>
        <dbReference type="Proteomes" id="UP000438106"/>
    </source>
</evidence>
<keyword evidence="2" id="KW-1185">Reference proteome</keyword>
<dbReference type="EMBL" id="WQRF01000001">
    <property type="protein sequence ID" value="MVS97894.1"/>
    <property type="molecule type" value="Genomic_DNA"/>
</dbReference>
<dbReference type="Proteomes" id="UP000438106">
    <property type="component" value="Unassembled WGS sequence"/>
</dbReference>
<comment type="caution">
    <text evidence="1">The sequence shown here is derived from an EMBL/GenBank/DDBJ whole genome shotgun (WGS) entry which is preliminary data.</text>
</comment>
<organism evidence="1 2">
    <name type="scientific">Devosia marina</name>
    <dbReference type="NCBI Taxonomy" id="2683198"/>
    <lineage>
        <taxon>Bacteria</taxon>
        <taxon>Pseudomonadati</taxon>
        <taxon>Pseudomonadota</taxon>
        <taxon>Alphaproteobacteria</taxon>
        <taxon>Hyphomicrobiales</taxon>
        <taxon>Devosiaceae</taxon>
        <taxon>Devosia</taxon>
    </lineage>
</organism>
<protein>
    <submittedName>
        <fullName evidence="1">Uncharacterized protein</fullName>
    </submittedName>
</protein>
<evidence type="ECO:0000313" key="1">
    <source>
        <dbReference type="EMBL" id="MVS97894.1"/>
    </source>
</evidence>
<sequence length="188" mass="20723">MITPQQNPLLAWSMSEEGQNILRQRALENIELIRAMPRCGAKAKSTGLPCQQPGSGRGGRCHYHGGASTAGETWGLRQWSDNPSPVVARRQAAKAKWVERAEAEREARLAAMTPDERARYGKWLSARRPGSKDDRVGTKLLSAIDGAAPRQLSDLSVTELQAMIDALQAEKRAWESHHAMEQRLGVFG</sequence>
<dbReference type="RefSeq" id="WP_157288986.1">
    <property type="nucleotide sequence ID" value="NZ_WQRF01000001.1"/>
</dbReference>
<proteinExistence type="predicted"/>
<dbReference type="AlphaFoldDB" id="A0A7X3K2U5"/>
<reference evidence="1 2" key="1">
    <citation type="submission" date="2019-12" db="EMBL/GenBank/DDBJ databases">
        <title>Devosia maris sp. nov., isolated from the deep seawater.</title>
        <authorList>
            <person name="Liu Y."/>
        </authorList>
    </citation>
    <scope>NUCLEOTIDE SEQUENCE [LARGE SCALE GENOMIC DNA]</scope>
    <source>
        <strain evidence="1 2">L53-10-65</strain>
    </source>
</reference>
<accession>A0A7X3K2U5</accession>
<gene>
    <name evidence="1" type="ORF">GO014_02460</name>
</gene>
<name>A0A7X3K2U5_9HYPH</name>